<dbReference type="PANTHER" id="PTHR11706:SF101">
    <property type="entry name" value="MANGANESE TRANSPORTER SMF1"/>
    <property type="match status" value="1"/>
</dbReference>
<feature type="region of interest" description="Disordered" evidence="5">
    <location>
        <begin position="572"/>
        <end position="632"/>
    </location>
</feature>
<gene>
    <name evidence="7" type="ORF">A4X13_0g2548</name>
</gene>
<evidence type="ECO:0000256" key="3">
    <source>
        <dbReference type="ARBA" id="ARBA00022989"/>
    </source>
</evidence>
<feature type="transmembrane region" description="Helical" evidence="6">
    <location>
        <begin position="506"/>
        <end position="524"/>
    </location>
</feature>
<feature type="region of interest" description="Disordered" evidence="5">
    <location>
        <begin position="1"/>
        <end position="45"/>
    </location>
</feature>
<dbReference type="PRINTS" id="PR00447">
    <property type="entry name" value="NATRESASSCMP"/>
</dbReference>
<evidence type="ECO:0000256" key="2">
    <source>
        <dbReference type="ARBA" id="ARBA00022692"/>
    </source>
</evidence>
<feature type="transmembrane region" description="Helical" evidence="6">
    <location>
        <begin position="229"/>
        <end position="250"/>
    </location>
</feature>
<feature type="transmembrane region" description="Helical" evidence="6">
    <location>
        <begin position="197"/>
        <end position="217"/>
    </location>
</feature>
<dbReference type="AlphaFoldDB" id="A0A177TXV1"/>
<dbReference type="NCBIfam" id="NF037982">
    <property type="entry name" value="Nramp_1"/>
    <property type="match status" value="1"/>
</dbReference>
<dbReference type="Pfam" id="PF01566">
    <property type="entry name" value="Nramp"/>
    <property type="match status" value="2"/>
</dbReference>
<name>A0A177TXV1_9BASI</name>
<keyword evidence="8" id="KW-1185">Reference proteome</keyword>
<accession>A0A177TXV1</accession>
<dbReference type="GO" id="GO:0030026">
    <property type="term" value="P:intracellular manganese ion homeostasis"/>
    <property type="evidence" value="ECO:0007669"/>
    <property type="project" value="TreeGrafter"/>
</dbReference>
<proteinExistence type="predicted"/>
<evidence type="ECO:0000256" key="5">
    <source>
        <dbReference type="SAM" id="MobiDB-lite"/>
    </source>
</evidence>
<protein>
    <submittedName>
        <fullName evidence="7">Uncharacterized protein</fullName>
    </submittedName>
</protein>
<evidence type="ECO:0000256" key="4">
    <source>
        <dbReference type="ARBA" id="ARBA00023136"/>
    </source>
</evidence>
<feature type="transmembrane region" description="Helical" evidence="6">
    <location>
        <begin position="93"/>
        <end position="112"/>
    </location>
</feature>
<feature type="region of interest" description="Disordered" evidence="5">
    <location>
        <begin position="362"/>
        <end position="395"/>
    </location>
</feature>
<dbReference type="GO" id="GO:0005886">
    <property type="term" value="C:plasma membrane"/>
    <property type="evidence" value="ECO:0007669"/>
    <property type="project" value="TreeGrafter"/>
</dbReference>
<evidence type="ECO:0000256" key="6">
    <source>
        <dbReference type="SAM" id="Phobius"/>
    </source>
</evidence>
<dbReference type="EMBL" id="LWDF02000123">
    <property type="protein sequence ID" value="KAE8257150.1"/>
    <property type="molecule type" value="Genomic_DNA"/>
</dbReference>
<dbReference type="GO" id="GO:0015086">
    <property type="term" value="F:cadmium ion transmembrane transporter activity"/>
    <property type="evidence" value="ECO:0007669"/>
    <property type="project" value="TreeGrafter"/>
</dbReference>
<dbReference type="GO" id="GO:0005384">
    <property type="term" value="F:manganese ion transmembrane transporter activity"/>
    <property type="evidence" value="ECO:0007669"/>
    <property type="project" value="TreeGrafter"/>
</dbReference>
<feature type="transmembrane region" description="Helical" evidence="6">
    <location>
        <begin position="158"/>
        <end position="177"/>
    </location>
</feature>
<comment type="caution">
    <text evidence="7">The sequence shown here is derived from an EMBL/GenBank/DDBJ whole genome shotgun (WGS) entry which is preliminary data.</text>
</comment>
<reference evidence="7" key="1">
    <citation type="submission" date="2016-04" db="EMBL/GenBank/DDBJ databases">
        <authorList>
            <person name="Nguyen H.D."/>
            <person name="Samba Siva P."/>
            <person name="Cullis J."/>
            <person name="Levesque C.A."/>
            <person name="Hambleton S."/>
        </authorList>
    </citation>
    <scope>NUCLEOTIDE SEQUENCE</scope>
    <source>
        <strain evidence="7">DAOMC 236416</strain>
    </source>
</reference>
<dbReference type="PANTHER" id="PTHR11706">
    <property type="entry name" value="SOLUTE CARRIER PROTEIN FAMILY 11 MEMBER"/>
    <property type="match status" value="1"/>
</dbReference>
<reference evidence="7" key="2">
    <citation type="journal article" date="2019" name="IMA Fungus">
        <title>Genome sequencing and comparison of five Tilletia species to identify candidate genes for the detection of regulated species infecting wheat.</title>
        <authorList>
            <person name="Nguyen H.D.T."/>
            <person name="Sultana T."/>
            <person name="Kesanakurti P."/>
            <person name="Hambleton S."/>
        </authorList>
    </citation>
    <scope>NUCLEOTIDE SEQUENCE</scope>
    <source>
        <strain evidence="7">DAOMC 236416</strain>
    </source>
</reference>
<feature type="compositionally biased region" description="Low complexity" evidence="5">
    <location>
        <begin position="595"/>
        <end position="621"/>
    </location>
</feature>
<feature type="transmembrane region" description="Helical" evidence="6">
    <location>
        <begin position="416"/>
        <end position="439"/>
    </location>
</feature>
<dbReference type="InterPro" id="IPR001046">
    <property type="entry name" value="NRAMP_fam"/>
</dbReference>
<feature type="transmembrane region" description="Helical" evidence="6">
    <location>
        <begin position="530"/>
        <end position="553"/>
    </location>
</feature>
<organism evidence="7 8">
    <name type="scientific">Tilletia indica</name>
    <dbReference type="NCBI Taxonomy" id="43049"/>
    <lineage>
        <taxon>Eukaryota</taxon>
        <taxon>Fungi</taxon>
        <taxon>Dikarya</taxon>
        <taxon>Basidiomycota</taxon>
        <taxon>Ustilaginomycotina</taxon>
        <taxon>Exobasidiomycetes</taxon>
        <taxon>Tilletiales</taxon>
        <taxon>Tilletiaceae</taxon>
        <taxon>Tilletia</taxon>
    </lineage>
</organism>
<keyword evidence="4 6" id="KW-0472">Membrane</keyword>
<feature type="transmembrane region" description="Helical" evidence="6">
    <location>
        <begin position="459"/>
        <end position="485"/>
    </location>
</feature>
<evidence type="ECO:0000313" key="8">
    <source>
        <dbReference type="Proteomes" id="UP000077521"/>
    </source>
</evidence>
<evidence type="ECO:0000256" key="1">
    <source>
        <dbReference type="ARBA" id="ARBA00004141"/>
    </source>
</evidence>
<evidence type="ECO:0000313" key="7">
    <source>
        <dbReference type="EMBL" id="KAE8257150.1"/>
    </source>
</evidence>
<feature type="compositionally biased region" description="Low complexity" evidence="5">
    <location>
        <begin position="34"/>
        <end position="43"/>
    </location>
</feature>
<keyword evidence="2 6" id="KW-0812">Transmembrane</keyword>
<feature type="transmembrane region" description="Helical" evidence="6">
    <location>
        <begin position="647"/>
        <end position="670"/>
    </location>
</feature>
<feature type="compositionally biased region" description="Basic and acidic residues" evidence="5">
    <location>
        <begin position="1"/>
        <end position="12"/>
    </location>
</feature>
<keyword evidence="3 6" id="KW-1133">Transmembrane helix</keyword>
<sequence length="672" mass="71402">MPTLDMPKRASAQDHPQPHPPASTRTHHDDDDGSSTSSFSSQSPLKQCCDTVKSSLKRHMKFIGPGLVASVAYSDPGNWATDLEAGASHGYKLLFAVLLSGLFAILLQVLACRLGIVTGLDLACSSRQLILGPFGARAKQNGGANAAAAVNRPKWEKWLRYGTLWGIYLIAEAAIVATELAELVGSAIALNLLFPKLPLWGGVLVTSADVFLILFVYKPNGGLRAFEVLISLLVIIVMACYVVLIVRVKPDWPEVFKGYLPSSTLVERDALYIAVGILGATVMPHGLFLGSHFSTVNRLETEPVQSDSHHGHGQVRSVQDGDMGGAFNGTLDASSAHQKRTIKDKALNLLIRLFPRIDSTAFTPSSSHRPALEPSTKPDQSLLNRGPRIPDIDPDATPEVKLEMVKTHLPHASIDIALSLLAFAITINSAILIVAAAATRNSGREVGDLFEAFDLLRTTIGKGAAILFAVALLAAGQSASLTVCLAGQIISEGFIRWKTSPLTRRMLTRVIAMVPSLIVASAVGKDGVDALLIGSQVVLSMALPFVVAPLLIITCLKGWMRVWEDAPASSSQQIAAMNDDEDETAEVSGPRAEDTAGNGTTTTGLNTSNRPMVDGGSRSAAGEGGGGGVGTELELESGGKWHHFQNWWPVAIVAWAVFGVICIADVFTLATL</sequence>
<dbReference type="Proteomes" id="UP000077521">
    <property type="component" value="Unassembled WGS sequence"/>
</dbReference>
<feature type="transmembrane region" description="Helical" evidence="6">
    <location>
        <begin position="270"/>
        <end position="289"/>
    </location>
</feature>
<dbReference type="GO" id="GO:0034755">
    <property type="term" value="P:iron ion transmembrane transport"/>
    <property type="evidence" value="ECO:0007669"/>
    <property type="project" value="TreeGrafter"/>
</dbReference>
<comment type="subcellular location">
    <subcellularLocation>
        <location evidence="1">Membrane</location>
        <topology evidence="1">Multi-pass membrane protein</topology>
    </subcellularLocation>
</comment>